<dbReference type="Gene3D" id="3.20.20.450">
    <property type="entry name" value="EAL domain"/>
    <property type="match status" value="1"/>
</dbReference>
<feature type="transmembrane region" description="Helical" evidence="1">
    <location>
        <begin position="61"/>
        <end position="80"/>
    </location>
</feature>
<comment type="caution">
    <text evidence="4">The sequence shown here is derived from an EMBL/GenBank/DDBJ whole genome shotgun (WGS) entry which is preliminary data.</text>
</comment>
<dbReference type="Pfam" id="PF00563">
    <property type="entry name" value="EAL"/>
    <property type="match status" value="1"/>
</dbReference>
<dbReference type="InterPro" id="IPR000014">
    <property type="entry name" value="PAS"/>
</dbReference>
<dbReference type="Gene3D" id="3.30.70.270">
    <property type="match status" value="1"/>
</dbReference>
<dbReference type="RefSeq" id="WP_285980903.1">
    <property type="nucleotide sequence ID" value="NZ_JASVDS010000001.1"/>
</dbReference>
<dbReference type="InterPro" id="IPR052155">
    <property type="entry name" value="Biofilm_reg_signaling"/>
</dbReference>
<evidence type="ECO:0000313" key="5">
    <source>
        <dbReference type="Proteomes" id="UP001238603"/>
    </source>
</evidence>
<dbReference type="SUPFAM" id="SSF55785">
    <property type="entry name" value="PYP-like sensor domain (PAS domain)"/>
    <property type="match status" value="1"/>
</dbReference>
<feature type="transmembrane region" description="Helical" evidence="1">
    <location>
        <begin position="35"/>
        <end position="55"/>
    </location>
</feature>
<dbReference type="InterPro" id="IPR035919">
    <property type="entry name" value="EAL_sf"/>
</dbReference>
<dbReference type="NCBIfam" id="TIGR00229">
    <property type="entry name" value="sensory_box"/>
    <property type="match status" value="1"/>
</dbReference>
<feature type="domain" description="EAL" evidence="2">
    <location>
        <begin position="503"/>
        <end position="755"/>
    </location>
</feature>
<dbReference type="SUPFAM" id="SSF141868">
    <property type="entry name" value="EAL domain-like"/>
    <property type="match status" value="1"/>
</dbReference>
<dbReference type="InterPro" id="IPR001633">
    <property type="entry name" value="EAL_dom"/>
</dbReference>
<keyword evidence="1" id="KW-0812">Transmembrane</keyword>
<dbReference type="InterPro" id="IPR035965">
    <property type="entry name" value="PAS-like_dom_sf"/>
</dbReference>
<sequence>MSLLVLLSSFLELMLGITLLALWRLNPRHEHVRLWGRSAILLGMGLALGVGMAPVVGPGPAFDVLAGLASAAVMTSLYQLMKGSALYRRRAWSGRFWAGLLVAMSVAIAGLALQHKPWGVAFAGAVLCLGNLVCARWIGWTPRRAERVMSLLFVASAAVHATGPLLHPLSQSSITHASGLIVQTLLSLTLIIVAAAGAQREARDQALRFTRLAEHSLQGLAVMRDHRLLYANPAALQMFGFPSLAHARQSDVLQEMVLPEQAPTARERHARVMTDPDARIEWEGPRLTQDGRQLYLRGLSSQMIWDGQPAELIVMLDETARHEALEALTRQALFDELTGLPNRNHAVQSLERLTAAGTPLLLLSADVDRFQLINETLGPEFGDRLLHALGQRLLAHMRHSPHPSSVSRLGEDQFLLLVEGLEAPAQAEILARKLLEATRLPLRLDEQELTVHLSVGLALSPRDGRDAATLLRAAESAMHRAKQIPGSAFALFDPQLDRRASSMLQAEQLLDKAVRAREFQLVYQPKFHCGSRQLSGFEALVRWQRPDGQRISPADFIPAAERTGQILALGELIIDIALQQIRQWHQQGQVLPVAINVSPVQFTHPRFADRLLERLAQSGLPRGLLEIEITESAAMTELDEVLRQLEQLGAAGVPCAMDDFGTGQSSLTMLRKLPIRTLKLDRSMVEPLPRPEAAAIVEATCALGRSLNLEIVAEGVETEEQAAALERLGATHLQGYLLGRPLEPAAATALLQHRGEDRPRQTPAVH</sequence>
<keyword evidence="1" id="KW-0472">Membrane</keyword>
<dbReference type="Pfam" id="PF13188">
    <property type="entry name" value="PAS_8"/>
    <property type="match status" value="1"/>
</dbReference>
<feature type="transmembrane region" description="Helical" evidence="1">
    <location>
        <begin position="176"/>
        <end position="198"/>
    </location>
</feature>
<reference evidence="4 5" key="1">
    <citation type="submission" date="2023-06" db="EMBL/GenBank/DDBJ databases">
        <title>Pelomonas sp. APW6 16S ribosomal RNA gene genome sequencing and assembly.</title>
        <authorList>
            <person name="Woo H."/>
        </authorList>
    </citation>
    <scope>NUCLEOTIDE SEQUENCE [LARGE SCALE GENOMIC DNA]</scope>
    <source>
        <strain evidence="4 5">APW6</strain>
    </source>
</reference>
<dbReference type="SUPFAM" id="SSF55073">
    <property type="entry name" value="Nucleotide cyclase"/>
    <property type="match status" value="1"/>
</dbReference>
<name>A0ABT7LGU7_9BURK</name>
<evidence type="ECO:0000259" key="2">
    <source>
        <dbReference type="PROSITE" id="PS50883"/>
    </source>
</evidence>
<feature type="transmembrane region" description="Helical" evidence="1">
    <location>
        <begin position="92"/>
        <end position="112"/>
    </location>
</feature>
<feature type="transmembrane region" description="Helical" evidence="1">
    <location>
        <begin position="6"/>
        <end position="23"/>
    </location>
</feature>
<protein>
    <submittedName>
        <fullName evidence="4">EAL domain-containing protein</fullName>
    </submittedName>
</protein>
<keyword evidence="5" id="KW-1185">Reference proteome</keyword>
<dbReference type="EMBL" id="JASVDS010000001">
    <property type="protein sequence ID" value="MDL5030776.1"/>
    <property type="molecule type" value="Genomic_DNA"/>
</dbReference>
<evidence type="ECO:0000259" key="3">
    <source>
        <dbReference type="PROSITE" id="PS50887"/>
    </source>
</evidence>
<organism evidence="4 5">
    <name type="scientific">Roseateles subflavus</name>
    <dbReference type="NCBI Taxonomy" id="3053353"/>
    <lineage>
        <taxon>Bacteria</taxon>
        <taxon>Pseudomonadati</taxon>
        <taxon>Pseudomonadota</taxon>
        <taxon>Betaproteobacteria</taxon>
        <taxon>Burkholderiales</taxon>
        <taxon>Sphaerotilaceae</taxon>
        <taxon>Roseateles</taxon>
    </lineage>
</organism>
<dbReference type="Pfam" id="PF00990">
    <property type="entry name" value="GGDEF"/>
    <property type="match status" value="1"/>
</dbReference>
<dbReference type="PROSITE" id="PS50887">
    <property type="entry name" value="GGDEF"/>
    <property type="match status" value="1"/>
</dbReference>
<feature type="domain" description="GGDEF" evidence="3">
    <location>
        <begin position="358"/>
        <end position="494"/>
    </location>
</feature>
<keyword evidence="1" id="KW-1133">Transmembrane helix</keyword>
<dbReference type="Gene3D" id="3.30.450.20">
    <property type="entry name" value="PAS domain"/>
    <property type="match status" value="1"/>
</dbReference>
<dbReference type="InterPro" id="IPR000160">
    <property type="entry name" value="GGDEF_dom"/>
</dbReference>
<evidence type="ECO:0000313" key="4">
    <source>
        <dbReference type="EMBL" id="MDL5030776.1"/>
    </source>
</evidence>
<dbReference type="CDD" id="cd01948">
    <property type="entry name" value="EAL"/>
    <property type="match status" value="1"/>
</dbReference>
<feature type="transmembrane region" description="Helical" evidence="1">
    <location>
        <begin position="118"/>
        <end position="139"/>
    </location>
</feature>
<accession>A0ABT7LGU7</accession>
<gene>
    <name evidence="4" type="ORF">QRD43_02565</name>
</gene>
<dbReference type="SMART" id="SM00267">
    <property type="entry name" value="GGDEF"/>
    <property type="match status" value="1"/>
</dbReference>
<dbReference type="PANTHER" id="PTHR44757:SF2">
    <property type="entry name" value="BIOFILM ARCHITECTURE MAINTENANCE PROTEIN MBAA"/>
    <property type="match status" value="1"/>
</dbReference>
<dbReference type="CDD" id="cd00130">
    <property type="entry name" value="PAS"/>
    <property type="match status" value="1"/>
</dbReference>
<dbReference type="PANTHER" id="PTHR44757">
    <property type="entry name" value="DIGUANYLATE CYCLASE DGCP"/>
    <property type="match status" value="1"/>
</dbReference>
<dbReference type="SMART" id="SM00052">
    <property type="entry name" value="EAL"/>
    <property type="match status" value="1"/>
</dbReference>
<proteinExistence type="predicted"/>
<dbReference type="NCBIfam" id="TIGR00254">
    <property type="entry name" value="GGDEF"/>
    <property type="match status" value="1"/>
</dbReference>
<evidence type="ECO:0000256" key="1">
    <source>
        <dbReference type="SAM" id="Phobius"/>
    </source>
</evidence>
<dbReference type="InterPro" id="IPR029787">
    <property type="entry name" value="Nucleotide_cyclase"/>
</dbReference>
<dbReference type="Proteomes" id="UP001238603">
    <property type="component" value="Unassembled WGS sequence"/>
</dbReference>
<dbReference type="InterPro" id="IPR043128">
    <property type="entry name" value="Rev_trsase/Diguanyl_cyclase"/>
</dbReference>
<dbReference type="PROSITE" id="PS50883">
    <property type="entry name" value="EAL"/>
    <property type="match status" value="1"/>
</dbReference>
<dbReference type="CDD" id="cd01949">
    <property type="entry name" value="GGDEF"/>
    <property type="match status" value="1"/>
</dbReference>